<reference evidence="11 12" key="1">
    <citation type="submission" date="2017-12" db="EMBL/GenBank/DDBJ databases">
        <title>The genome sequence of Caulobacter flavus CGMCC1 15093.</title>
        <authorList>
            <person name="Gao J."/>
            <person name="Mao X."/>
            <person name="Sun J."/>
        </authorList>
    </citation>
    <scope>NUCLEOTIDE SEQUENCE [LARGE SCALE GENOMIC DNA]</scope>
    <source>
        <strain evidence="11 12">CGMCC1 15093</strain>
    </source>
</reference>
<keyword evidence="4 6" id="KW-0326">Glycosidase</keyword>
<dbReference type="EMBL" id="PJRQ01000024">
    <property type="protein sequence ID" value="PLR14912.1"/>
    <property type="molecule type" value="Genomic_DNA"/>
</dbReference>
<gene>
    <name evidence="10" type="ORF">C1707_25145</name>
    <name evidence="11" type="ORF">CFHF_13200</name>
</gene>
<dbReference type="KEGG" id="cfh:C1707_25145"/>
<dbReference type="EMBL" id="CP026100">
    <property type="protein sequence ID" value="AYV49266.1"/>
    <property type="molecule type" value="Genomic_DNA"/>
</dbReference>
<dbReference type="InterPro" id="IPR008928">
    <property type="entry name" value="6-hairpin_glycosidase_sf"/>
</dbReference>
<dbReference type="InterPro" id="IPR001701">
    <property type="entry name" value="Glyco_hydro_9"/>
</dbReference>
<keyword evidence="7" id="KW-0732">Signal</keyword>
<evidence type="ECO:0000313" key="10">
    <source>
        <dbReference type="EMBL" id="AYV49266.1"/>
    </source>
</evidence>
<keyword evidence="2 6" id="KW-0378">Hydrolase</keyword>
<dbReference type="Proteomes" id="UP000234483">
    <property type="component" value="Unassembled WGS sequence"/>
</dbReference>
<feature type="active site" evidence="6">
    <location>
        <position position="587"/>
    </location>
</feature>
<dbReference type="OrthoDB" id="9808897at2"/>
<dbReference type="CDD" id="cd02850">
    <property type="entry name" value="E_set_Cellulase_N"/>
    <property type="match status" value="1"/>
</dbReference>
<dbReference type="Gene3D" id="2.60.40.10">
    <property type="entry name" value="Immunoglobulins"/>
    <property type="match status" value="1"/>
</dbReference>
<dbReference type="InterPro" id="IPR004197">
    <property type="entry name" value="Cellulase_Ig-like"/>
</dbReference>
<dbReference type="Pfam" id="PF00759">
    <property type="entry name" value="Glyco_hydro_9"/>
    <property type="match status" value="1"/>
</dbReference>
<feature type="domain" description="Cellulase Ig-like" evidence="9">
    <location>
        <begin position="27"/>
        <end position="106"/>
    </location>
</feature>
<dbReference type="GO" id="GO:0008810">
    <property type="term" value="F:cellulase activity"/>
    <property type="evidence" value="ECO:0007669"/>
    <property type="project" value="UniProtKB-EC"/>
</dbReference>
<organism evidence="11 12">
    <name type="scientific">Caulobacter flavus</name>
    <dbReference type="NCBI Taxonomy" id="1679497"/>
    <lineage>
        <taxon>Bacteria</taxon>
        <taxon>Pseudomonadati</taxon>
        <taxon>Pseudomonadota</taxon>
        <taxon>Alphaproteobacteria</taxon>
        <taxon>Caulobacterales</taxon>
        <taxon>Caulobacteraceae</taxon>
        <taxon>Caulobacter</taxon>
    </lineage>
</organism>
<feature type="active site" evidence="6">
    <location>
        <position position="578"/>
    </location>
</feature>
<keyword evidence="3 6" id="KW-0119">Carbohydrate metabolism</keyword>
<dbReference type="SUPFAM" id="SSF81296">
    <property type="entry name" value="E set domains"/>
    <property type="match status" value="1"/>
</dbReference>
<accession>A0A2N5CTD6</accession>
<dbReference type="GO" id="GO:0030245">
    <property type="term" value="P:cellulose catabolic process"/>
    <property type="evidence" value="ECO:0007669"/>
    <property type="project" value="UniProtKB-KW"/>
</dbReference>
<feature type="domain" description="Glycoside hydrolase family 9" evidence="8">
    <location>
        <begin position="117"/>
        <end position="599"/>
    </location>
</feature>
<keyword evidence="5 6" id="KW-0624">Polysaccharide degradation</keyword>
<dbReference type="PROSITE" id="PS00698">
    <property type="entry name" value="GH9_3"/>
    <property type="match status" value="1"/>
</dbReference>
<evidence type="ECO:0000259" key="9">
    <source>
        <dbReference type="Pfam" id="PF02927"/>
    </source>
</evidence>
<evidence type="ECO:0000256" key="3">
    <source>
        <dbReference type="ARBA" id="ARBA00023277"/>
    </source>
</evidence>
<name>A0A2N5CTD6_9CAUL</name>
<comment type="catalytic activity">
    <reaction evidence="7">
        <text>Endohydrolysis of (1-&gt;4)-beta-D-glucosidic linkages in cellulose, lichenin and cereal beta-D-glucans.</text>
        <dbReference type="EC" id="3.2.1.4"/>
    </reaction>
</comment>
<dbReference type="InterPro" id="IPR033126">
    <property type="entry name" value="Glyco_hydro_9_Asp/Glu_AS"/>
</dbReference>
<sequence>MPALLAATALTTLAALASPSLAAEPLAPIRLNQVGVLESAGKLAVLPDASTSPLAWTLENKDGRLVAKGQTRVVGPDAASGESLHQIDFSAAPAGYGYRLKVGQRTSRPFAVDAHPYARLKRDALAFFYQNRSGIAIEARFGDDPKLARPAAHAPDRATCFNGQDQRGQVWAGCGYELNASKGWYDAGDHGKYVVNGGIAVWTLVNYHERLSALGRKADFADGSQRIPEAGNGVSDLLDEARWELEFLLRMQVPQGTAMDLPIGKQGQGQLALTPVDASGMAHQKLTDAYWTGVPTAPHEDPAQRYLFHPTTGATLNLAAVAAQCARVWKDVDPAFSARCLKTARSAFDAARRNPEIYAHSQFNGGGGYGDGELSDELFWAAAELWATTGEAAYGEVVRASPHMPAAGKPAEAPGWGSTSTLGVVSLALSDKVPAQVRDAARAGLEAAADRYAAEGLQAGYRLPDAGTRYVWGSNGVVMNRAMVLGLAYDFTGKPAYRQAAADAMDYVLGRNPLDQSYVTGWGARPMKHPHHRFWVGKGKYPAPPPGVISGGPNNTAFSDEVAKKMQGKCAAQTCWTDSIDAFTQNEVAINWNAPFFWVAAFLDEGR</sequence>
<evidence type="ECO:0000256" key="7">
    <source>
        <dbReference type="RuleBase" id="RU361166"/>
    </source>
</evidence>
<evidence type="ECO:0000256" key="1">
    <source>
        <dbReference type="ARBA" id="ARBA00007072"/>
    </source>
</evidence>
<feature type="chain" id="PRO_5041746294" description="Endoglucanase" evidence="7">
    <location>
        <begin position="23"/>
        <end position="607"/>
    </location>
</feature>
<dbReference type="Gene3D" id="1.50.10.10">
    <property type="match status" value="1"/>
</dbReference>
<dbReference type="AlphaFoldDB" id="A0A2N5CTD6"/>
<protein>
    <recommendedName>
        <fullName evidence="7">Endoglucanase</fullName>
        <ecNumber evidence="7">3.2.1.4</ecNumber>
    </recommendedName>
</protein>
<evidence type="ECO:0000313" key="11">
    <source>
        <dbReference type="EMBL" id="PLR14912.1"/>
    </source>
</evidence>
<evidence type="ECO:0000259" key="8">
    <source>
        <dbReference type="Pfam" id="PF00759"/>
    </source>
</evidence>
<evidence type="ECO:0000256" key="4">
    <source>
        <dbReference type="ARBA" id="ARBA00023295"/>
    </source>
</evidence>
<evidence type="ECO:0000313" key="12">
    <source>
        <dbReference type="Proteomes" id="UP000234483"/>
    </source>
</evidence>
<dbReference type="InterPro" id="IPR012341">
    <property type="entry name" value="6hp_glycosidase-like_sf"/>
</dbReference>
<dbReference type="SUPFAM" id="SSF48208">
    <property type="entry name" value="Six-hairpin glycosidases"/>
    <property type="match status" value="1"/>
</dbReference>
<dbReference type="InterPro" id="IPR013783">
    <property type="entry name" value="Ig-like_fold"/>
</dbReference>
<dbReference type="Pfam" id="PF02927">
    <property type="entry name" value="CelD_N"/>
    <property type="match status" value="1"/>
</dbReference>
<keyword evidence="13" id="KW-1185">Reference proteome</keyword>
<dbReference type="EC" id="3.2.1.4" evidence="7"/>
<dbReference type="Proteomes" id="UP000281192">
    <property type="component" value="Chromosome"/>
</dbReference>
<dbReference type="PANTHER" id="PTHR22298">
    <property type="entry name" value="ENDO-1,4-BETA-GLUCANASE"/>
    <property type="match status" value="1"/>
</dbReference>
<feature type="signal peptide" evidence="7">
    <location>
        <begin position="1"/>
        <end position="22"/>
    </location>
</feature>
<proteinExistence type="inferred from homology"/>
<keyword evidence="7" id="KW-0136">Cellulose degradation</keyword>
<evidence type="ECO:0000313" key="13">
    <source>
        <dbReference type="Proteomes" id="UP000281192"/>
    </source>
</evidence>
<evidence type="ECO:0000256" key="2">
    <source>
        <dbReference type="ARBA" id="ARBA00022801"/>
    </source>
</evidence>
<evidence type="ECO:0000256" key="6">
    <source>
        <dbReference type="PROSITE-ProRule" id="PRU10060"/>
    </source>
</evidence>
<evidence type="ECO:0000256" key="5">
    <source>
        <dbReference type="ARBA" id="ARBA00023326"/>
    </source>
</evidence>
<dbReference type="InterPro" id="IPR014756">
    <property type="entry name" value="Ig_E-set"/>
</dbReference>
<reference evidence="10 13" key="2">
    <citation type="submission" date="2018-01" db="EMBL/GenBank/DDBJ databases">
        <title>Complete genome sequence of Caulobacter flavus RHGG3.</title>
        <authorList>
            <person name="Yang E."/>
        </authorList>
    </citation>
    <scope>NUCLEOTIDE SEQUENCE [LARGE SCALE GENOMIC DNA]</scope>
    <source>
        <strain evidence="10 13">RHGG3</strain>
    </source>
</reference>
<comment type="similarity">
    <text evidence="1 6 7">Belongs to the glycosyl hydrolase 9 (cellulase E) family.</text>
</comment>